<accession>A0A511SWF7</accession>
<evidence type="ECO:0000313" key="5">
    <source>
        <dbReference type="Proteomes" id="UP000321514"/>
    </source>
</evidence>
<evidence type="ECO:0000256" key="1">
    <source>
        <dbReference type="SAM" id="MobiDB-lite"/>
    </source>
</evidence>
<comment type="caution">
    <text evidence="2">The sequence shown here is derived from an EMBL/GenBank/DDBJ whole genome shotgun (WGS) entry which is preliminary data.</text>
</comment>
<gene>
    <name evidence="2" type="ORF">MFU01_12770</name>
    <name evidence="3" type="ORF">SAMN05443572_102649</name>
</gene>
<feature type="compositionally biased region" description="Low complexity" evidence="1">
    <location>
        <begin position="47"/>
        <end position="81"/>
    </location>
</feature>
<evidence type="ECO:0008006" key="6">
    <source>
        <dbReference type="Google" id="ProtNLM"/>
    </source>
</evidence>
<dbReference type="AlphaFoldDB" id="A0A511SWF7"/>
<name>A0A511SWF7_MYXFU</name>
<dbReference type="PROSITE" id="PS51257">
    <property type="entry name" value="PROKAR_LIPOPROTEIN"/>
    <property type="match status" value="1"/>
</dbReference>
<dbReference type="EMBL" id="BJXR01000014">
    <property type="protein sequence ID" value="GEN06240.1"/>
    <property type="molecule type" value="Genomic_DNA"/>
</dbReference>
<reference evidence="3 4" key="1">
    <citation type="submission" date="2016-10" db="EMBL/GenBank/DDBJ databases">
        <authorList>
            <person name="Varghese N."/>
            <person name="Submissions S."/>
        </authorList>
    </citation>
    <scope>NUCLEOTIDE SEQUENCE [LARGE SCALE GENOMIC DNA]</scope>
    <source>
        <strain evidence="3 4">DSM 16525</strain>
    </source>
</reference>
<organism evidence="2 5">
    <name type="scientific">Myxococcus fulvus</name>
    <dbReference type="NCBI Taxonomy" id="33"/>
    <lineage>
        <taxon>Bacteria</taxon>
        <taxon>Pseudomonadati</taxon>
        <taxon>Myxococcota</taxon>
        <taxon>Myxococcia</taxon>
        <taxon>Myxococcales</taxon>
        <taxon>Cystobacterineae</taxon>
        <taxon>Myxococcaceae</taxon>
        <taxon>Myxococcus</taxon>
    </lineage>
</organism>
<protein>
    <recommendedName>
        <fullName evidence="6">Lipoprotein</fullName>
    </recommendedName>
</protein>
<feature type="compositionally biased region" description="Pro residues" evidence="1">
    <location>
        <begin position="27"/>
        <end position="46"/>
    </location>
</feature>
<evidence type="ECO:0000313" key="2">
    <source>
        <dbReference type="EMBL" id="GEN06240.1"/>
    </source>
</evidence>
<keyword evidence="4" id="KW-1185">Reference proteome</keyword>
<evidence type="ECO:0000313" key="3">
    <source>
        <dbReference type="EMBL" id="SET54664.1"/>
    </source>
</evidence>
<proteinExistence type="predicted"/>
<sequence length="81" mass="7758">MRRALASLSIAALLVLGMVACGIKGAPKPPLAPSAPATETPPPPSDTAPTTVAPTGPSVSPTTDGGVVTPTTTTDADAGVP</sequence>
<dbReference type="STRING" id="1334629.MFUL124B02_34510"/>
<dbReference type="Proteomes" id="UP000321514">
    <property type="component" value="Unassembled WGS sequence"/>
</dbReference>
<feature type="region of interest" description="Disordered" evidence="1">
    <location>
        <begin position="25"/>
        <end position="81"/>
    </location>
</feature>
<evidence type="ECO:0000313" key="4">
    <source>
        <dbReference type="Proteomes" id="UP000183760"/>
    </source>
</evidence>
<dbReference type="RefSeq" id="WP_052771235.1">
    <property type="nucleotide sequence ID" value="NZ_BJXR01000014.1"/>
</dbReference>
<reference evidence="2 5" key="2">
    <citation type="submission" date="2019-07" db="EMBL/GenBank/DDBJ databases">
        <title>Whole genome shotgun sequence of Myxococcus fulvus NBRC 100333.</title>
        <authorList>
            <person name="Hosoyama A."/>
            <person name="Uohara A."/>
            <person name="Ohji S."/>
            <person name="Ichikawa N."/>
        </authorList>
    </citation>
    <scope>NUCLEOTIDE SEQUENCE [LARGE SCALE GENOMIC DNA]</scope>
    <source>
        <strain evidence="2 5">NBRC 100333</strain>
    </source>
</reference>
<dbReference type="EMBL" id="FOIB01000002">
    <property type="protein sequence ID" value="SET54664.1"/>
    <property type="molecule type" value="Genomic_DNA"/>
</dbReference>
<dbReference type="Proteomes" id="UP000183760">
    <property type="component" value="Unassembled WGS sequence"/>
</dbReference>